<organism evidence="9 10">
    <name type="scientific">Camelliibacillus cellulosilyticus</name>
    <dbReference type="NCBI Taxonomy" id="2174486"/>
    <lineage>
        <taxon>Bacteria</taxon>
        <taxon>Bacillati</taxon>
        <taxon>Bacillota</taxon>
        <taxon>Bacilli</taxon>
        <taxon>Bacillales</taxon>
        <taxon>Sporolactobacillaceae</taxon>
        <taxon>Camelliibacillus</taxon>
    </lineage>
</organism>
<evidence type="ECO:0000256" key="1">
    <source>
        <dbReference type="ARBA" id="ARBA00004651"/>
    </source>
</evidence>
<keyword evidence="2 7" id="KW-0813">Transport</keyword>
<dbReference type="InterPro" id="IPR035906">
    <property type="entry name" value="MetI-like_sf"/>
</dbReference>
<dbReference type="Proteomes" id="UP001596022">
    <property type="component" value="Unassembled WGS sequence"/>
</dbReference>
<feature type="domain" description="ABC transmembrane type-1" evidence="8">
    <location>
        <begin position="192"/>
        <end position="406"/>
    </location>
</feature>
<comment type="similarity">
    <text evidence="7">Belongs to the binding-protein-dependent transport system permease family.</text>
</comment>
<feature type="transmembrane region" description="Helical" evidence="7">
    <location>
        <begin position="389"/>
        <end position="411"/>
    </location>
</feature>
<feature type="transmembrane region" description="Helical" evidence="7">
    <location>
        <begin position="6"/>
        <end position="29"/>
    </location>
</feature>
<keyword evidence="5 7" id="KW-1133">Transmembrane helix</keyword>
<evidence type="ECO:0000313" key="9">
    <source>
        <dbReference type="EMBL" id="MFC4619152.1"/>
    </source>
</evidence>
<comment type="caution">
    <text evidence="9">The sequence shown here is derived from an EMBL/GenBank/DDBJ whole genome shotgun (WGS) entry which is preliminary data.</text>
</comment>
<reference evidence="10" key="1">
    <citation type="journal article" date="2019" name="Int. J. Syst. Evol. Microbiol.">
        <title>The Global Catalogue of Microorganisms (GCM) 10K type strain sequencing project: providing services to taxonomists for standard genome sequencing and annotation.</title>
        <authorList>
            <consortium name="The Broad Institute Genomics Platform"/>
            <consortium name="The Broad Institute Genome Sequencing Center for Infectious Disease"/>
            <person name="Wu L."/>
            <person name="Ma J."/>
        </authorList>
    </citation>
    <scope>NUCLEOTIDE SEQUENCE [LARGE SCALE GENOMIC DNA]</scope>
    <source>
        <strain evidence="10">CGMCC 1.16306</strain>
    </source>
</reference>
<evidence type="ECO:0000256" key="6">
    <source>
        <dbReference type="ARBA" id="ARBA00023136"/>
    </source>
</evidence>
<feature type="transmembrane region" description="Helical" evidence="7">
    <location>
        <begin position="192"/>
        <end position="217"/>
    </location>
</feature>
<keyword evidence="4 7" id="KW-0812">Transmembrane</keyword>
<dbReference type="SUPFAM" id="SSF161098">
    <property type="entry name" value="MetI-like"/>
    <property type="match status" value="1"/>
</dbReference>
<dbReference type="PANTHER" id="PTHR43005">
    <property type="entry name" value="BLR7065 PROTEIN"/>
    <property type="match status" value="1"/>
</dbReference>
<keyword evidence="6 7" id="KW-0472">Membrane</keyword>
<evidence type="ECO:0000259" key="8">
    <source>
        <dbReference type="PROSITE" id="PS50928"/>
    </source>
</evidence>
<feature type="transmembrane region" description="Helical" evidence="7">
    <location>
        <begin position="229"/>
        <end position="249"/>
    </location>
</feature>
<dbReference type="Gene3D" id="1.10.3720.10">
    <property type="entry name" value="MetI-like"/>
    <property type="match status" value="1"/>
</dbReference>
<evidence type="ECO:0000256" key="5">
    <source>
        <dbReference type="ARBA" id="ARBA00022989"/>
    </source>
</evidence>
<name>A0ABV9GPI3_9BACL</name>
<gene>
    <name evidence="9" type="ORF">ACFO4N_10540</name>
</gene>
<keyword evidence="10" id="KW-1185">Reference proteome</keyword>
<dbReference type="EMBL" id="JBHSFW010000006">
    <property type="protein sequence ID" value="MFC4619152.1"/>
    <property type="molecule type" value="Genomic_DNA"/>
</dbReference>
<comment type="subcellular location">
    <subcellularLocation>
        <location evidence="1 7">Cell membrane</location>
        <topology evidence="1 7">Multi-pass membrane protein</topology>
    </subcellularLocation>
</comment>
<dbReference type="PROSITE" id="PS50928">
    <property type="entry name" value="ABC_TM1"/>
    <property type="match status" value="1"/>
</dbReference>
<protein>
    <submittedName>
        <fullName evidence="9">Carbohydrate ABC transporter permease</fullName>
    </submittedName>
</protein>
<accession>A0ABV9GPI3</accession>
<dbReference type="InterPro" id="IPR000515">
    <property type="entry name" value="MetI-like"/>
</dbReference>
<dbReference type="RefSeq" id="WP_376846349.1">
    <property type="nucleotide sequence ID" value="NZ_JBHSFW010000006.1"/>
</dbReference>
<evidence type="ECO:0000256" key="7">
    <source>
        <dbReference type="RuleBase" id="RU363032"/>
    </source>
</evidence>
<dbReference type="CDD" id="cd06261">
    <property type="entry name" value="TM_PBP2"/>
    <property type="match status" value="1"/>
</dbReference>
<evidence type="ECO:0000256" key="3">
    <source>
        <dbReference type="ARBA" id="ARBA00022475"/>
    </source>
</evidence>
<keyword evidence="3" id="KW-1003">Cell membrane</keyword>
<evidence type="ECO:0000313" key="10">
    <source>
        <dbReference type="Proteomes" id="UP001596022"/>
    </source>
</evidence>
<evidence type="ECO:0000256" key="4">
    <source>
        <dbReference type="ARBA" id="ARBA00022692"/>
    </source>
</evidence>
<sequence>MAYLLMSPALILIFVISIYPVLQSMYFSLFDYKLNNPTKSTTTFHYSIDLSRYLNTMPFLISGVKNDLNQADGSERQTLEGINERLAGIDAKIKKETGDRYQKVNDLLNAFKTPDQKIAVVKISPSVAEDLQKIAGSVTKQLKALQNDKSLANGKKNLDLAKSLDDSLGKPNFIGLKHYAKYFQDPRMWASLFHTVLFTVISVFIEFVLGLAIALLINKAFVGRGLIRATVLVPWAIPTAVSAMMWQYLYDGQSGIIAKFFEKIGFIHNMGTLLTTSDGAMFSVILADVWKTTPYMALLLLAGLQVIPQSLYEAAAIDGASKWKQFIKITLPLLKLSILVALLFRTLDAFRVFDLIAVLTGGGPANSTETISIYAYKVMFSQTDFGGGSALSVIVFICVAIISMIFVKLLGSDLLPEGTKKKSSKA</sequence>
<feature type="transmembrane region" description="Helical" evidence="7">
    <location>
        <begin position="270"/>
        <end position="289"/>
    </location>
</feature>
<dbReference type="PANTHER" id="PTHR43005:SF2">
    <property type="entry name" value="INTEGRAL MEMBRANE SUGAR TRANSPORT PROTEIN"/>
    <property type="match status" value="1"/>
</dbReference>
<evidence type="ECO:0000256" key="2">
    <source>
        <dbReference type="ARBA" id="ARBA00022448"/>
    </source>
</evidence>
<proteinExistence type="inferred from homology"/>
<dbReference type="Pfam" id="PF00528">
    <property type="entry name" value="BPD_transp_1"/>
    <property type="match status" value="1"/>
</dbReference>